<dbReference type="SUPFAM" id="SSF56112">
    <property type="entry name" value="Protein kinase-like (PK-like)"/>
    <property type="match status" value="1"/>
</dbReference>
<evidence type="ECO:0000256" key="4">
    <source>
        <dbReference type="ARBA" id="ARBA00022741"/>
    </source>
</evidence>
<evidence type="ECO:0000256" key="5">
    <source>
        <dbReference type="ARBA" id="ARBA00022777"/>
    </source>
</evidence>
<evidence type="ECO:0000256" key="2">
    <source>
        <dbReference type="ARBA" id="ARBA00022527"/>
    </source>
</evidence>
<dbReference type="GeneID" id="101845883"/>
<evidence type="ECO:0000259" key="9">
    <source>
        <dbReference type="PROSITE" id="PS50011"/>
    </source>
</evidence>
<keyword evidence="2" id="KW-0723">Serine/threonine-protein kinase</keyword>
<organism evidence="10 11">
    <name type="scientific">Aplysia californica</name>
    <name type="common">California sea hare</name>
    <dbReference type="NCBI Taxonomy" id="6500"/>
    <lineage>
        <taxon>Eukaryota</taxon>
        <taxon>Metazoa</taxon>
        <taxon>Spiralia</taxon>
        <taxon>Lophotrochozoa</taxon>
        <taxon>Mollusca</taxon>
        <taxon>Gastropoda</taxon>
        <taxon>Heterobranchia</taxon>
        <taxon>Euthyneura</taxon>
        <taxon>Tectipleura</taxon>
        <taxon>Aplysiida</taxon>
        <taxon>Aplysioidea</taxon>
        <taxon>Aplysiidae</taxon>
        <taxon>Aplysia</taxon>
    </lineage>
</organism>
<evidence type="ECO:0000256" key="7">
    <source>
        <dbReference type="ARBA" id="ARBA00047899"/>
    </source>
</evidence>
<protein>
    <recommendedName>
        <fullName evidence="1">non-specific serine/threonine protein kinase</fullName>
        <ecNumber evidence="1">2.7.11.1</ecNumber>
    </recommendedName>
</protein>
<gene>
    <name evidence="11" type="primary">LOC101845883</name>
</gene>
<keyword evidence="10" id="KW-1185">Reference proteome</keyword>
<evidence type="ECO:0000313" key="10">
    <source>
        <dbReference type="Proteomes" id="UP000694888"/>
    </source>
</evidence>
<dbReference type="EC" id="2.7.11.1" evidence="1"/>
<comment type="catalytic activity">
    <reaction evidence="7">
        <text>L-threonyl-[protein] + ATP = O-phospho-L-threonyl-[protein] + ADP + H(+)</text>
        <dbReference type="Rhea" id="RHEA:46608"/>
        <dbReference type="Rhea" id="RHEA-COMP:11060"/>
        <dbReference type="Rhea" id="RHEA-COMP:11605"/>
        <dbReference type="ChEBI" id="CHEBI:15378"/>
        <dbReference type="ChEBI" id="CHEBI:30013"/>
        <dbReference type="ChEBI" id="CHEBI:30616"/>
        <dbReference type="ChEBI" id="CHEBI:61977"/>
        <dbReference type="ChEBI" id="CHEBI:456216"/>
        <dbReference type="EC" id="2.7.11.1"/>
    </reaction>
</comment>
<evidence type="ECO:0000256" key="3">
    <source>
        <dbReference type="ARBA" id="ARBA00022679"/>
    </source>
</evidence>
<evidence type="ECO:0000256" key="6">
    <source>
        <dbReference type="ARBA" id="ARBA00022840"/>
    </source>
</evidence>
<dbReference type="InterPro" id="IPR000719">
    <property type="entry name" value="Prot_kinase_dom"/>
</dbReference>
<reference evidence="11" key="1">
    <citation type="submission" date="2025-08" db="UniProtKB">
        <authorList>
            <consortium name="RefSeq"/>
        </authorList>
    </citation>
    <scope>IDENTIFICATION</scope>
</reference>
<feature type="domain" description="Protein kinase" evidence="9">
    <location>
        <begin position="1"/>
        <end position="73"/>
    </location>
</feature>
<dbReference type="RefSeq" id="XP_012943982.2">
    <property type="nucleotide sequence ID" value="XM_013088528.2"/>
</dbReference>
<dbReference type="PANTHER" id="PTHR44899">
    <property type="entry name" value="CAMK FAMILY PROTEIN KINASE"/>
    <property type="match status" value="1"/>
</dbReference>
<sequence length="134" mass="15224">MWAAGCVMYQLCSLRLPFRGENLPALAAQIQQGYFEPIPSHCGEGLSFLVNNLLVSDPNHRLSADEVLQSKYLKGSQLMTEDSCSAEKRRPVKNEKENMWTNKVMQELNRDYLKDEKSGVLDSDMKKISARTKL</sequence>
<evidence type="ECO:0000256" key="8">
    <source>
        <dbReference type="ARBA" id="ARBA00048679"/>
    </source>
</evidence>
<name>A0ABM1AAH6_APLCA</name>
<dbReference type="InterPro" id="IPR011009">
    <property type="entry name" value="Kinase-like_dom_sf"/>
</dbReference>
<dbReference type="PROSITE" id="PS50011">
    <property type="entry name" value="PROTEIN_KINASE_DOM"/>
    <property type="match status" value="1"/>
</dbReference>
<dbReference type="InterPro" id="IPR051131">
    <property type="entry name" value="NEK_Ser/Thr_kinase_NIMA"/>
</dbReference>
<keyword evidence="5 11" id="KW-0418">Kinase</keyword>
<keyword evidence="3" id="KW-0808">Transferase</keyword>
<accession>A0ABM1AAH6</accession>
<evidence type="ECO:0000256" key="1">
    <source>
        <dbReference type="ARBA" id="ARBA00012513"/>
    </source>
</evidence>
<comment type="catalytic activity">
    <reaction evidence="8">
        <text>L-seryl-[protein] + ATP = O-phospho-L-seryl-[protein] + ADP + H(+)</text>
        <dbReference type="Rhea" id="RHEA:17989"/>
        <dbReference type="Rhea" id="RHEA-COMP:9863"/>
        <dbReference type="Rhea" id="RHEA-COMP:11604"/>
        <dbReference type="ChEBI" id="CHEBI:15378"/>
        <dbReference type="ChEBI" id="CHEBI:29999"/>
        <dbReference type="ChEBI" id="CHEBI:30616"/>
        <dbReference type="ChEBI" id="CHEBI:83421"/>
        <dbReference type="ChEBI" id="CHEBI:456216"/>
        <dbReference type="EC" id="2.7.11.1"/>
    </reaction>
</comment>
<dbReference type="Gene3D" id="1.10.510.10">
    <property type="entry name" value="Transferase(Phosphotransferase) domain 1"/>
    <property type="match status" value="1"/>
</dbReference>
<keyword evidence="4" id="KW-0547">Nucleotide-binding</keyword>
<dbReference type="PANTHER" id="PTHR44899:SF3">
    <property type="entry name" value="SERINE_THREONINE-PROTEIN KINASE NEK1"/>
    <property type="match status" value="1"/>
</dbReference>
<dbReference type="GO" id="GO:0016301">
    <property type="term" value="F:kinase activity"/>
    <property type="evidence" value="ECO:0007669"/>
    <property type="project" value="UniProtKB-KW"/>
</dbReference>
<evidence type="ECO:0000313" key="11">
    <source>
        <dbReference type="RefSeq" id="XP_012943982.2"/>
    </source>
</evidence>
<proteinExistence type="predicted"/>
<dbReference type="Proteomes" id="UP000694888">
    <property type="component" value="Unplaced"/>
</dbReference>
<keyword evidence="6" id="KW-0067">ATP-binding</keyword>